<dbReference type="PANTHER" id="PTHR44329">
    <property type="entry name" value="SERINE/THREONINE-PROTEIN KINASE TNNI3K-RELATED"/>
    <property type="match status" value="1"/>
</dbReference>
<dbReference type="PROSITE" id="PS00108">
    <property type="entry name" value="PROTEIN_KINASE_ST"/>
    <property type="match status" value="1"/>
</dbReference>
<evidence type="ECO:0000256" key="3">
    <source>
        <dbReference type="ARBA" id="ARBA00022840"/>
    </source>
</evidence>
<evidence type="ECO:0000256" key="4">
    <source>
        <dbReference type="PROSITE-ProRule" id="PRU10141"/>
    </source>
</evidence>
<accession>A0AAE0YQ74</accession>
<dbReference type="EMBL" id="JAWDGP010005685">
    <property type="protein sequence ID" value="KAK3754200.1"/>
    <property type="molecule type" value="Genomic_DNA"/>
</dbReference>
<dbReference type="InterPro" id="IPR000719">
    <property type="entry name" value="Prot_kinase_dom"/>
</dbReference>
<dbReference type="InterPro" id="IPR008271">
    <property type="entry name" value="Ser/Thr_kinase_AS"/>
</dbReference>
<dbReference type="PANTHER" id="PTHR44329:SF298">
    <property type="entry name" value="MIXED LINEAGE KINASE DOMAIN-LIKE PROTEIN"/>
    <property type="match status" value="1"/>
</dbReference>
<feature type="binding site" evidence="4">
    <location>
        <position position="341"/>
    </location>
    <ligand>
        <name>ATP</name>
        <dbReference type="ChEBI" id="CHEBI:30616"/>
    </ligand>
</feature>
<dbReference type="GO" id="GO:0004674">
    <property type="term" value="F:protein serine/threonine kinase activity"/>
    <property type="evidence" value="ECO:0007669"/>
    <property type="project" value="UniProtKB-KW"/>
</dbReference>
<keyword evidence="1" id="KW-0723">Serine/threonine-protein kinase</keyword>
<feature type="domain" description="Protein kinase" evidence="6">
    <location>
        <begin position="314"/>
        <end position="594"/>
    </location>
</feature>
<keyword evidence="2 4" id="KW-0547">Nucleotide-binding</keyword>
<dbReference type="PROSITE" id="PS50011">
    <property type="entry name" value="PROTEIN_KINASE_DOM"/>
    <property type="match status" value="1"/>
</dbReference>
<feature type="region of interest" description="Disordered" evidence="5">
    <location>
        <begin position="20"/>
        <end position="42"/>
    </location>
</feature>
<keyword evidence="1" id="KW-0808">Transferase</keyword>
<dbReference type="AlphaFoldDB" id="A0AAE0YQ74"/>
<evidence type="ECO:0000259" key="6">
    <source>
        <dbReference type="PROSITE" id="PS50011"/>
    </source>
</evidence>
<sequence length="597" mass="66108">SPTRTYVDNSMNRSIGRVGLPVGTGVHSRGASPCTSSSPTRTYVDNSMNRSIGRVGLPVGTAVHSRGASPCTSSSPARTYVDNSVNRSIGRVGLPVGTAVHSRGASPCTSSSSTKFYVDNPLNRKLRRVGLPVGTAVHREGDPLLNPDHSLSSRIEGKVYTDNPFNRKHKRVGLPLGSKPIRRGDSVYADNPVNRHLNRVGLPMGSEVVTKSQLAQIRNWLENKEHTQKTLDLGEDSGFIGSEILSNYGSSDREWDEEAIDNYNHVRETLNRAEQEDLWTELNSKPIQSCTLSNDTSKGKANLMQGKPIKLKDLNLLDKIGHGGFGEVYLAEYEGVALAVKILNQTNLSKKRLELFEKEIINHSKLDHANIVQFYGPCLERPKLAIVMEYMDASLWESLHINEVNFLLIHKLDIIQDITSGLDYLHRIPLVHGDLKSQNVLLINVPDTRNFDKDLPTVAKLSDFGLSELKADTETSQSSVREKKLPIGATLRSAAPEVIRGEMLETSEMLKTDIYSMGLIIMELAVEQIAFENLTMAQLVKQVGELGIKPSVPPGLKLDKYLQSMLDKCWSFEATKRLNARQLEKLASKLEAILEEE</sequence>
<evidence type="ECO:0000313" key="7">
    <source>
        <dbReference type="EMBL" id="KAK3754200.1"/>
    </source>
</evidence>
<proteinExistence type="predicted"/>
<dbReference type="Proteomes" id="UP001283361">
    <property type="component" value="Unassembled WGS sequence"/>
</dbReference>
<dbReference type="InterPro" id="IPR051681">
    <property type="entry name" value="Ser/Thr_Kinases-Pseudokinases"/>
</dbReference>
<keyword evidence="1" id="KW-0418">Kinase</keyword>
<evidence type="ECO:0000256" key="1">
    <source>
        <dbReference type="ARBA" id="ARBA00022527"/>
    </source>
</evidence>
<name>A0AAE0YQ74_9GAST</name>
<dbReference type="SUPFAM" id="SSF56112">
    <property type="entry name" value="Protein kinase-like (PK-like)"/>
    <property type="match status" value="1"/>
</dbReference>
<organism evidence="7 8">
    <name type="scientific">Elysia crispata</name>
    <name type="common">lettuce slug</name>
    <dbReference type="NCBI Taxonomy" id="231223"/>
    <lineage>
        <taxon>Eukaryota</taxon>
        <taxon>Metazoa</taxon>
        <taxon>Spiralia</taxon>
        <taxon>Lophotrochozoa</taxon>
        <taxon>Mollusca</taxon>
        <taxon>Gastropoda</taxon>
        <taxon>Heterobranchia</taxon>
        <taxon>Euthyneura</taxon>
        <taxon>Panpulmonata</taxon>
        <taxon>Sacoglossa</taxon>
        <taxon>Placobranchoidea</taxon>
        <taxon>Plakobranchidae</taxon>
        <taxon>Elysia</taxon>
    </lineage>
</organism>
<dbReference type="InterPro" id="IPR001245">
    <property type="entry name" value="Ser-Thr/Tyr_kinase_cat_dom"/>
</dbReference>
<dbReference type="SMART" id="SM00220">
    <property type="entry name" value="S_TKc"/>
    <property type="match status" value="1"/>
</dbReference>
<dbReference type="InterPro" id="IPR017441">
    <property type="entry name" value="Protein_kinase_ATP_BS"/>
</dbReference>
<evidence type="ECO:0000256" key="2">
    <source>
        <dbReference type="ARBA" id="ARBA00022741"/>
    </source>
</evidence>
<dbReference type="Gene3D" id="1.10.510.10">
    <property type="entry name" value="Transferase(Phosphotransferase) domain 1"/>
    <property type="match status" value="1"/>
</dbReference>
<dbReference type="Pfam" id="PF07714">
    <property type="entry name" value="PK_Tyr_Ser-Thr"/>
    <property type="match status" value="1"/>
</dbReference>
<comment type="caution">
    <text evidence="7">The sequence shown here is derived from an EMBL/GenBank/DDBJ whole genome shotgun (WGS) entry which is preliminary data.</text>
</comment>
<dbReference type="InterPro" id="IPR011009">
    <property type="entry name" value="Kinase-like_dom_sf"/>
</dbReference>
<dbReference type="Gene3D" id="3.30.200.20">
    <property type="entry name" value="Phosphorylase Kinase, domain 1"/>
    <property type="match status" value="1"/>
</dbReference>
<gene>
    <name evidence="7" type="ORF">RRG08_028165</name>
</gene>
<keyword evidence="8" id="KW-1185">Reference proteome</keyword>
<dbReference type="PROSITE" id="PS00107">
    <property type="entry name" value="PROTEIN_KINASE_ATP"/>
    <property type="match status" value="1"/>
</dbReference>
<feature type="non-terminal residue" evidence="7">
    <location>
        <position position="597"/>
    </location>
</feature>
<dbReference type="GO" id="GO:0005524">
    <property type="term" value="F:ATP binding"/>
    <property type="evidence" value="ECO:0007669"/>
    <property type="project" value="UniProtKB-UniRule"/>
</dbReference>
<evidence type="ECO:0000256" key="5">
    <source>
        <dbReference type="SAM" id="MobiDB-lite"/>
    </source>
</evidence>
<keyword evidence="3 4" id="KW-0067">ATP-binding</keyword>
<protein>
    <recommendedName>
        <fullName evidence="6">Protein kinase domain-containing protein</fullName>
    </recommendedName>
</protein>
<reference evidence="7" key="1">
    <citation type="journal article" date="2023" name="G3 (Bethesda)">
        <title>A reference genome for the long-term kleptoplast-retaining sea slug Elysia crispata morphotype clarki.</title>
        <authorList>
            <person name="Eastman K.E."/>
            <person name="Pendleton A.L."/>
            <person name="Shaikh M.A."/>
            <person name="Suttiyut T."/>
            <person name="Ogas R."/>
            <person name="Tomko P."/>
            <person name="Gavelis G."/>
            <person name="Widhalm J.R."/>
            <person name="Wisecaver J.H."/>
        </authorList>
    </citation>
    <scope>NUCLEOTIDE SEQUENCE</scope>
    <source>
        <strain evidence="7">ECLA1</strain>
    </source>
</reference>
<feature type="compositionally biased region" description="Polar residues" evidence="5">
    <location>
        <begin position="33"/>
        <end position="42"/>
    </location>
</feature>
<evidence type="ECO:0000313" key="8">
    <source>
        <dbReference type="Proteomes" id="UP001283361"/>
    </source>
</evidence>